<sequence>MTKALCSPALKKKTRKDAMRDELLGHKGHELNGQVKMKGLLVVRFPSYAGHGRGAPRHCVHLTPKALSRHPRNAQIELENSFTMRVYASL</sequence>
<accession>A0AAN8Q1P7</accession>
<dbReference type="EMBL" id="JAWJWE010000036">
    <property type="protein sequence ID" value="KAK6629943.1"/>
    <property type="molecule type" value="Genomic_DNA"/>
</dbReference>
<gene>
    <name evidence="1" type="ORF">RUM43_003764</name>
</gene>
<reference evidence="1 2" key="1">
    <citation type="submission" date="2023-10" db="EMBL/GenBank/DDBJ databases">
        <title>Genomes of two closely related lineages of the louse Polyplax serrata with different host specificities.</title>
        <authorList>
            <person name="Martinu J."/>
            <person name="Tarabai H."/>
            <person name="Stefka J."/>
            <person name="Hypsa V."/>
        </authorList>
    </citation>
    <scope>NUCLEOTIDE SEQUENCE [LARGE SCALE GENOMIC DNA]</scope>
    <source>
        <strain evidence="1">HR10_N</strain>
    </source>
</reference>
<proteinExistence type="predicted"/>
<dbReference type="Proteomes" id="UP001372834">
    <property type="component" value="Unassembled WGS sequence"/>
</dbReference>
<protein>
    <submittedName>
        <fullName evidence="1">Uncharacterized protein</fullName>
    </submittedName>
</protein>
<dbReference type="AlphaFoldDB" id="A0AAN8Q1P7"/>
<name>A0AAN8Q1P7_POLSC</name>
<evidence type="ECO:0000313" key="2">
    <source>
        <dbReference type="Proteomes" id="UP001372834"/>
    </source>
</evidence>
<organism evidence="1 2">
    <name type="scientific">Polyplax serrata</name>
    <name type="common">Common mouse louse</name>
    <dbReference type="NCBI Taxonomy" id="468196"/>
    <lineage>
        <taxon>Eukaryota</taxon>
        <taxon>Metazoa</taxon>
        <taxon>Ecdysozoa</taxon>
        <taxon>Arthropoda</taxon>
        <taxon>Hexapoda</taxon>
        <taxon>Insecta</taxon>
        <taxon>Pterygota</taxon>
        <taxon>Neoptera</taxon>
        <taxon>Paraneoptera</taxon>
        <taxon>Psocodea</taxon>
        <taxon>Troctomorpha</taxon>
        <taxon>Phthiraptera</taxon>
        <taxon>Anoplura</taxon>
        <taxon>Polyplacidae</taxon>
        <taxon>Polyplax</taxon>
    </lineage>
</organism>
<evidence type="ECO:0000313" key="1">
    <source>
        <dbReference type="EMBL" id="KAK6629943.1"/>
    </source>
</evidence>
<comment type="caution">
    <text evidence="1">The sequence shown here is derived from an EMBL/GenBank/DDBJ whole genome shotgun (WGS) entry which is preliminary data.</text>
</comment>